<keyword evidence="2" id="KW-0732">Signal</keyword>
<dbReference type="Pfam" id="PF03401">
    <property type="entry name" value="TctC"/>
    <property type="match status" value="1"/>
</dbReference>
<evidence type="ECO:0000256" key="2">
    <source>
        <dbReference type="SAM" id="SignalP"/>
    </source>
</evidence>
<feature type="chain" id="PRO_5015343637" description="Tripartite tricarboxylate transporter substrate binding protein" evidence="2">
    <location>
        <begin position="25"/>
        <end position="323"/>
    </location>
</feature>
<organism evidence="3 4">
    <name type="scientific">Orrella marina</name>
    <dbReference type="NCBI Taxonomy" id="2163011"/>
    <lineage>
        <taxon>Bacteria</taxon>
        <taxon>Pseudomonadati</taxon>
        <taxon>Pseudomonadota</taxon>
        <taxon>Betaproteobacteria</taxon>
        <taxon>Burkholderiales</taxon>
        <taxon>Alcaligenaceae</taxon>
        <taxon>Orrella</taxon>
    </lineage>
</organism>
<evidence type="ECO:0000256" key="1">
    <source>
        <dbReference type="ARBA" id="ARBA00006987"/>
    </source>
</evidence>
<protein>
    <recommendedName>
        <fullName evidence="5">Tripartite tricarboxylate transporter substrate binding protein</fullName>
    </recommendedName>
</protein>
<dbReference type="RefSeq" id="WP_108620273.1">
    <property type="nucleotide sequence ID" value="NZ_CP028901.1"/>
</dbReference>
<feature type="signal peptide" evidence="2">
    <location>
        <begin position="1"/>
        <end position="24"/>
    </location>
</feature>
<dbReference type="PANTHER" id="PTHR42928">
    <property type="entry name" value="TRICARBOXYLATE-BINDING PROTEIN"/>
    <property type="match status" value="1"/>
</dbReference>
<evidence type="ECO:0008006" key="5">
    <source>
        <dbReference type="Google" id="ProtNLM"/>
    </source>
</evidence>
<keyword evidence="4" id="KW-1185">Reference proteome</keyword>
<dbReference type="SUPFAM" id="SSF53850">
    <property type="entry name" value="Periplasmic binding protein-like II"/>
    <property type="match status" value="1"/>
</dbReference>
<dbReference type="PIRSF" id="PIRSF017082">
    <property type="entry name" value="YflP"/>
    <property type="match status" value="1"/>
</dbReference>
<dbReference type="InterPro" id="IPR005064">
    <property type="entry name" value="BUG"/>
</dbReference>
<proteinExistence type="inferred from homology"/>
<dbReference type="Gene3D" id="3.40.190.10">
    <property type="entry name" value="Periplasmic binding protein-like II"/>
    <property type="match status" value="1"/>
</dbReference>
<dbReference type="PANTHER" id="PTHR42928:SF5">
    <property type="entry name" value="BLR1237 PROTEIN"/>
    <property type="match status" value="1"/>
</dbReference>
<comment type="similarity">
    <text evidence="1">Belongs to the UPF0065 (bug) family.</text>
</comment>
<name>A0A2R4XG91_9BURK</name>
<dbReference type="InterPro" id="IPR042100">
    <property type="entry name" value="Bug_dom1"/>
</dbReference>
<evidence type="ECO:0000313" key="4">
    <source>
        <dbReference type="Proteomes" id="UP000244571"/>
    </source>
</evidence>
<dbReference type="CDD" id="cd13578">
    <property type="entry name" value="PBP2_Bug27"/>
    <property type="match status" value="1"/>
</dbReference>
<dbReference type="KEGG" id="boz:DBV39_02850"/>
<reference evidence="3 4" key="1">
    <citation type="submission" date="2018-04" db="EMBL/GenBank/DDBJ databases">
        <title>Bordetella sp. HZ20 isolated from seawater.</title>
        <authorList>
            <person name="Sun C."/>
        </authorList>
    </citation>
    <scope>NUCLEOTIDE SEQUENCE [LARGE SCALE GENOMIC DNA]</scope>
    <source>
        <strain evidence="3 4">HZ20</strain>
    </source>
</reference>
<dbReference type="EMBL" id="CP028901">
    <property type="protein sequence ID" value="AWB32832.1"/>
    <property type="molecule type" value="Genomic_DNA"/>
</dbReference>
<gene>
    <name evidence="3" type="ORF">DBV39_02850</name>
</gene>
<accession>A0A2R4XG91</accession>
<evidence type="ECO:0000313" key="3">
    <source>
        <dbReference type="EMBL" id="AWB32832.1"/>
    </source>
</evidence>
<sequence>MFKIKGILTGTALALALAGTTAWATDDYPNKTVRIILPFSPGGGADNNARIIAGPLSERLGQPVIIDYKPGAGGTIAANYVAKGEKDGYAILYATPGQQLTNPYLMESLPYDPRNDFDSIIQLIQGTNVLVVHKDLPVNSVEELIEYGEANPGKLNFASSGIGSSSHLAGELFKSMSGLDMEHIPFKGSGDAVAQVIGGRVPMTIDTVSVYLPHIASGAVKALGVSTPERNPMLPDVPPIADDLTGFSAFPVNYLTATAGTPRPIIDKLNRDVNAVLQQPDVREKFLKNGSTVVGGTPEQLGALIESESAKWKKVIEESKASN</sequence>
<dbReference type="Proteomes" id="UP000244571">
    <property type="component" value="Chromosome"/>
</dbReference>
<dbReference type="OrthoDB" id="8676722at2"/>
<dbReference type="Gene3D" id="3.40.190.150">
    <property type="entry name" value="Bordetella uptake gene, domain 1"/>
    <property type="match status" value="1"/>
</dbReference>
<dbReference type="AlphaFoldDB" id="A0A2R4XG91"/>